<evidence type="ECO:0000313" key="1">
    <source>
        <dbReference type="EMBL" id="PWK83298.1"/>
    </source>
</evidence>
<proteinExistence type="predicted"/>
<comment type="caution">
    <text evidence="1">The sequence shown here is derived from an EMBL/GenBank/DDBJ whole genome shotgun (WGS) entry which is preliminary data.</text>
</comment>
<protein>
    <submittedName>
        <fullName evidence="1">Uncharacterized protein</fullName>
    </submittedName>
</protein>
<sequence length="38" mass="4290">MVDEPFEGLDEDIRRGAKDGVTTTVEDVTARSFREFLS</sequence>
<dbReference type="AlphaFoldDB" id="A0A316HPY6"/>
<organism evidence="1 2">
    <name type="scientific">Lentzea atacamensis</name>
    <dbReference type="NCBI Taxonomy" id="531938"/>
    <lineage>
        <taxon>Bacteria</taxon>
        <taxon>Bacillati</taxon>
        <taxon>Actinomycetota</taxon>
        <taxon>Actinomycetes</taxon>
        <taxon>Pseudonocardiales</taxon>
        <taxon>Pseudonocardiaceae</taxon>
        <taxon>Lentzea</taxon>
    </lineage>
</organism>
<name>A0A316HPY6_9PSEU</name>
<accession>A0A316HPY6</accession>
<dbReference type="EMBL" id="QGHB01000011">
    <property type="protein sequence ID" value="PWK83298.1"/>
    <property type="molecule type" value="Genomic_DNA"/>
</dbReference>
<evidence type="ECO:0000313" key="2">
    <source>
        <dbReference type="Proteomes" id="UP000246005"/>
    </source>
</evidence>
<gene>
    <name evidence="1" type="ORF">C8D88_111183</name>
</gene>
<dbReference type="Proteomes" id="UP000246005">
    <property type="component" value="Unassembled WGS sequence"/>
</dbReference>
<reference evidence="1 2" key="1">
    <citation type="submission" date="2018-05" db="EMBL/GenBank/DDBJ databases">
        <title>Genomic Encyclopedia of Type Strains, Phase IV (KMG-IV): sequencing the most valuable type-strain genomes for metagenomic binning, comparative biology and taxonomic classification.</title>
        <authorList>
            <person name="Goeker M."/>
        </authorList>
    </citation>
    <scope>NUCLEOTIDE SEQUENCE [LARGE SCALE GENOMIC DNA]</scope>
    <source>
        <strain evidence="1 2">DSM 45480</strain>
    </source>
</reference>